<evidence type="ECO:0008006" key="3">
    <source>
        <dbReference type="Google" id="ProtNLM"/>
    </source>
</evidence>
<dbReference type="PATRIC" id="fig|1127699.3.peg.1763"/>
<dbReference type="HOGENOM" id="CLU_059540_0_0_10"/>
<dbReference type="AlphaFoldDB" id="L1N5C9"/>
<organism evidence="1 2">
    <name type="scientific">Hoylesella saccharolytica F0055</name>
    <dbReference type="NCBI Taxonomy" id="1127699"/>
    <lineage>
        <taxon>Bacteria</taxon>
        <taxon>Pseudomonadati</taxon>
        <taxon>Bacteroidota</taxon>
        <taxon>Bacteroidia</taxon>
        <taxon>Bacteroidales</taxon>
        <taxon>Prevotellaceae</taxon>
        <taxon>Hoylesella</taxon>
    </lineage>
</organism>
<dbReference type="EMBL" id="AMEP01000109">
    <property type="protein sequence ID" value="EKX98580.1"/>
    <property type="molecule type" value="Genomic_DNA"/>
</dbReference>
<proteinExistence type="predicted"/>
<gene>
    <name evidence="1" type="ORF">HMPREF9151_01922</name>
</gene>
<name>L1N5C9_9BACT</name>
<comment type="caution">
    <text evidence="1">The sequence shown here is derived from an EMBL/GenBank/DDBJ whole genome shotgun (WGS) entry which is preliminary data.</text>
</comment>
<reference evidence="1 2" key="1">
    <citation type="submission" date="2012-05" db="EMBL/GenBank/DDBJ databases">
        <authorList>
            <person name="Weinstock G."/>
            <person name="Sodergren E."/>
            <person name="Lobos E.A."/>
            <person name="Fulton L."/>
            <person name="Fulton R."/>
            <person name="Courtney L."/>
            <person name="Fronick C."/>
            <person name="O'Laughlin M."/>
            <person name="Godfrey J."/>
            <person name="Wilson R.M."/>
            <person name="Miner T."/>
            <person name="Farmer C."/>
            <person name="Delehaunty K."/>
            <person name="Cordes M."/>
            <person name="Minx P."/>
            <person name="Tomlinson C."/>
            <person name="Chen J."/>
            <person name="Wollam A."/>
            <person name="Pepin K.H."/>
            <person name="Bhonagiri V."/>
            <person name="Zhang X."/>
            <person name="Suruliraj S."/>
            <person name="Warren W."/>
            <person name="Mitreva M."/>
            <person name="Mardis E.R."/>
            <person name="Wilson R.K."/>
        </authorList>
    </citation>
    <scope>NUCLEOTIDE SEQUENCE [LARGE SCALE GENOMIC DNA]</scope>
    <source>
        <strain evidence="1 2">F0055</strain>
    </source>
</reference>
<sequence>MVLHVFNPEHDLVLAAGEGNFTPPKMVRNLYADLGFLPALWAKEGDIVWVADVEAAREKLRHIKRATQNIVLMNDDMLTSFLLSNNGIEGNLTVEPWGWDRKVKCKLTTISRGSLMLPSDSWLDEVRRMSSREWMAQNFLPELKTQLIRKGLSRIVGHSFVLHSMQQLRTLLLRHPLIVVKAPWSSSGRGIRYIDRTPDPSTAGWCANIIDRQGCITAEPYYNKICDFGMEFFCHPDGTVRYLGLSIFKTSKRMYTGSLLATEADKRAIPARYVDVNALDIIADTAAQLSQQLFSGVYTGPFGIDMMVVSDADGAPAIHPCVELNLRRTMGHVALALSPDATQPQQLMSITHAAGSYRLRLHTISDGWVNNELFNR</sequence>
<evidence type="ECO:0000313" key="2">
    <source>
        <dbReference type="Proteomes" id="UP000010433"/>
    </source>
</evidence>
<dbReference type="Proteomes" id="UP000010433">
    <property type="component" value="Unassembled WGS sequence"/>
</dbReference>
<accession>L1N5C9</accession>
<dbReference type="RefSeq" id="WP_009163229.1">
    <property type="nucleotide sequence ID" value="NZ_KB291008.1"/>
</dbReference>
<keyword evidence="2" id="KW-1185">Reference proteome</keyword>
<evidence type="ECO:0000313" key="1">
    <source>
        <dbReference type="EMBL" id="EKX98580.1"/>
    </source>
</evidence>
<protein>
    <recommendedName>
        <fullName evidence="3">ATP-grasp domain-containing protein</fullName>
    </recommendedName>
</protein>
<dbReference type="OrthoDB" id="5291617at2"/>
<dbReference type="SUPFAM" id="SSF56059">
    <property type="entry name" value="Glutathione synthetase ATP-binding domain-like"/>
    <property type="match status" value="1"/>
</dbReference>
<dbReference type="STRING" id="1127699.HMPREF9151_01922"/>